<organism evidence="1 2">
    <name type="scientific">Iphiclides podalirius</name>
    <name type="common">scarce swallowtail</name>
    <dbReference type="NCBI Taxonomy" id="110791"/>
    <lineage>
        <taxon>Eukaryota</taxon>
        <taxon>Metazoa</taxon>
        <taxon>Ecdysozoa</taxon>
        <taxon>Arthropoda</taxon>
        <taxon>Hexapoda</taxon>
        <taxon>Insecta</taxon>
        <taxon>Pterygota</taxon>
        <taxon>Neoptera</taxon>
        <taxon>Endopterygota</taxon>
        <taxon>Lepidoptera</taxon>
        <taxon>Glossata</taxon>
        <taxon>Ditrysia</taxon>
        <taxon>Papilionoidea</taxon>
        <taxon>Papilionidae</taxon>
        <taxon>Papilioninae</taxon>
        <taxon>Iphiclides</taxon>
    </lineage>
</organism>
<protein>
    <submittedName>
        <fullName evidence="1">Uncharacterized protein</fullName>
    </submittedName>
</protein>
<sequence length="173" mass="18719">MSIDAPSLRGALHSISRYLFRLIAFRVRPPRSKIPSYAPRSRQDSTTYYRLVSNFTTLLESFRRKDDRYSACKRGQEGDELDGELARAEKTKGILLEKRLLAALVCGAIAAAEAYGDVAGEVGAGLRLPFLGKISLGLDGDLGFDGGLFGLGKGLIKGLINRVGFRLLNAVAG</sequence>
<keyword evidence="2" id="KW-1185">Reference proteome</keyword>
<evidence type="ECO:0000313" key="1">
    <source>
        <dbReference type="EMBL" id="CAH2061136.1"/>
    </source>
</evidence>
<evidence type="ECO:0000313" key="2">
    <source>
        <dbReference type="Proteomes" id="UP000837857"/>
    </source>
</evidence>
<dbReference type="EMBL" id="OW152839">
    <property type="protein sequence ID" value="CAH2061136.1"/>
    <property type="molecule type" value="Genomic_DNA"/>
</dbReference>
<name>A0ABN8IL51_9NEOP</name>
<proteinExistence type="predicted"/>
<dbReference type="Proteomes" id="UP000837857">
    <property type="component" value="Chromosome 27"/>
</dbReference>
<gene>
    <name evidence="1" type="ORF">IPOD504_LOCUS11317</name>
</gene>
<reference evidence="1" key="1">
    <citation type="submission" date="2022-03" db="EMBL/GenBank/DDBJ databases">
        <authorList>
            <person name="Martin H S."/>
        </authorList>
    </citation>
    <scope>NUCLEOTIDE SEQUENCE</scope>
</reference>
<accession>A0ABN8IL51</accession>
<feature type="non-terminal residue" evidence="1">
    <location>
        <position position="1"/>
    </location>
</feature>